<dbReference type="InterPro" id="IPR011701">
    <property type="entry name" value="MFS"/>
</dbReference>
<dbReference type="Proteomes" id="UP000763557">
    <property type="component" value="Unassembled WGS sequence"/>
</dbReference>
<name>A0ABX2FED5_9PSEU</name>
<comment type="subcellular location">
    <subcellularLocation>
        <location evidence="1">Cell membrane</location>
        <topology evidence="1">Multi-pass membrane protein</topology>
    </subcellularLocation>
</comment>
<evidence type="ECO:0000256" key="5">
    <source>
        <dbReference type="SAM" id="Phobius"/>
    </source>
</evidence>
<dbReference type="Pfam" id="PF07690">
    <property type="entry name" value="MFS_1"/>
    <property type="match status" value="1"/>
</dbReference>
<evidence type="ECO:0000256" key="4">
    <source>
        <dbReference type="ARBA" id="ARBA00023136"/>
    </source>
</evidence>
<proteinExistence type="predicted"/>
<comment type="caution">
    <text evidence="7">The sequence shown here is derived from an EMBL/GenBank/DDBJ whole genome shotgun (WGS) entry which is preliminary data.</text>
</comment>
<dbReference type="PANTHER" id="PTHR23542:SF1">
    <property type="entry name" value="MAJOR FACILITATOR SUPERFAMILY (MFS) PROFILE DOMAIN-CONTAINING PROTEIN"/>
    <property type="match status" value="1"/>
</dbReference>
<accession>A0ABX2FED5</accession>
<protein>
    <submittedName>
        <fullName evidence="7">MFS transporter</fullName>
    </submittedName>
</protein>
<feature type="transmembrane region" description="Helical" evidence="5">
    <location>
        <begin position="171"/>
        <end position="189"/>
    </location>
</feature>
<dbReference type="PROSITE" id="PS50850">
    <property type="entry name" value="MFS"/>
    <property type="match status" value="1"/>
</dbReference>
<feature type="transmembrane region" description="Helical" evidence="5">
    <location>
        <begin position="222"/>
        <end position="243"/>
    </location>
</feature>
<dbReference type="EMBL" id="JAAATY010000025">
    <property type="protein sequence ID" value="NRN69181.1"/>
    <property type="molecule type" value="Genomic_DNA"/>
</dbReference>
<dbReference type="SUPFAM" id="SSF103473">
    <property type="entry name" value="MFS general substrate transporter"/>
    <property type="match status" value="1"/>
</dbReference>
<keyword evidence="4 5" id="KW-0472">Membrane</keyword>
<sequence>MLTPYRQLLTHRGVPQIVGAAILTRLGPPMLSLALLLAVFDKTGSYSVAGLALASHALALALCVPIGGRLVDRIGARRVLVGCLIAHTLTYGMLVFVLAMPTPNWVLLTSVALVGATNPPASPIIRGTWPRLVPSTSLGPAYAVDNVTNELMFVIGPVLVSLLRLAMPTEMIVGIGGAAVVVGAALLLGSHAARQSPLSSPSSVDAVRRLRRLAGPLGHRSTLILLLIAASGTFTFGCLRIATAASAANFGSVNAAGLLMGLLSAGTIAGALVYGARTWPLNDRRLLVVACLADCLVLLADAAAPTLLVLTLLIIGTGFLTGLRETVLPTLLAQQAPANHTTEVFAWLNTFMWVGYGLGTIVAGHFTEPAENGADAFIAAAVAALAGAAFVHALRLPSTDPQQ</sequence>
<keyword evidence="3 5" id="KW-1133">Transmembrane helix</keyword>
<evidence type="ECO:0000313" key="7">
    <source>
        <dbReference type="EMBL" id="NRN69181.1"/>
    </source>
</evidence>
<dbReference type="PANTHER" id="PTHR23542">
    <property type="match status" value="1"/>
</dbReference>
<feature type="transmembrane region" description="Helical" evidence="5">
    <location>
        <begin position="46"/>
        <end position="67"/>
    </location>
</feature>
<evidence type="ECO:0000256" key="1">
    <source>
        <dbReference type="ARBA" id="ARBA00004651"/>
    </source>
</evidence>
<organism evidence="7 8">
    <name type="scientific">Kibdelosporangium persicum</name>
    <dbReference type="NCBI Taxonomy" id="2698649"/>
    <lineage>
        <taxon>Bacteria</taxon>
        <taxon>Bacillati</taxon>
        <taxon>Actinomycetota</taxon>
        <taxon>Actinomycetes</taxon>
        <taxon>Pseudonocardiales</taxon>
        <taxon>Pseudonocardiaceae</taxon>
        <taxon>Kibdelosporangium</taxon>
    </lineage>
</organism>
<dbReference type="Gene3D" id="1.20.1250.20">
    <property type="entry name" value="MFS general substrate transporter like domains"/>
    <property type="match status" value="1"/>
</dbReference>
<reference evidence="7 8" key="1">
    <citation type="submission" date="2020-01" db="EMBL/GenBank/DDBJ databases">
        <title>Kibdelosporangium persica a novel Actinomycetes from a hot desert in Iran.</title>
        <authorList>
            <person name="Safaei N."/>
            <person name="Zaburannyi N."/>
            <person name="Mueller R."/>
            <person name="Wink J."/>
        </authorList>
    </citation>
    <scope>NUCLEOTIDE SEQUENCE [LARGE SCALE GENOMIC DNA]</scope>
    <source>
        <strain evidence="7 8">4NS15</strain>
    </source>
</reference>
<feature type="transmembrane region" description="Helical" evidence="5">
    <location>
        <begin position="310"/>
        <end position="332"/>
    </location>
</feature>
<feature type="domain" description="Major facilitator superfamily (MFS) profile" evidence="6">
    <location>
        <begin position="221"/>
        <end position="403"/>
    </location>
</feature>
<feature type="transmembrane region" description="Helical" evidence="5">
    <location>
        <begin position="79"/>
        <end position="100"/>
    </location>
</feature>
<dbReference type="InterPro" id="IPR020846">
    <property type="entry name" value="MFS_dom"/>
</dbReference>
<evidence type="ECO:0000256" key="3">
    <source>
        <dbReference type="ARBA" id="ARBA00022989"/>
    </source>
</evidence>
<feature type="transmembrane region" description="Helical" evidence="5">
    <location>
        <begin position="376"/>
        <end position="394"/>
    </location>
</feature>
<dbReference type="RefSeq" id="WP_173139050.1">
    <property type="nucleotide sequence ID" value="NZ_CBCSGW010000004.1"/>
</dbReference>
<gene>
    <name evidence="7" type="ORF">GC106_64370</name>
</gene>
<dbReference type="InterPro" id="IPR036259">
    <property type="entry name" value="MFS_trans_sf"/>
</dbReference>
<evidence type="ECO:0000259" key="6">
    <source>
        <dbReference type="PROSITE" id="PS50850"/>
    </source>
</evidence>
<feature type="transmembrane region" description="Helical" evidence="5">
    <location>
        <begin position="20"/>
        <end position="40"/>
    </location>
</feature>
<feature type="transmembrane region" description="Helical" evidence="5">
    <location>
        <begin position="255"/>
        <end position="274"/>
    </location>
</feature>
<evidence type="ECO:0000313" key="8">
    <source>
        <dbReference type="Proteomes" id="UP000763557"/>
    </source>
</evidence>
<feature type="transmembrane region" description="Helical" evidence="5">
    <location>
        <begin position="344"/>
        <end position="364"/>
    </location>
</feature>
<keyword evidence="8" id="KW-1185">Reference proteome</keyword>
<keyword evidence="2 5" id="KW-0812">Transmembrane</keyword>
<evidence type="ECO:0000256" key="2">
    <source>
        <dbReference type="ARBA" id="ARBA00022692"/>
    </source>
</evidence>